<evidence type="ECO:0000313" key="3">
    <source>
        <dbReference type="EMBL" id="WED65349.1"/>
    </source>
</evidence>
<dbReference type="Pfam" id="PF06439">
    <property type="entry name" value="3keto-disac_hyd"/>
    <property type="match status" value="1"/>
</dbReference>
<evidence type="ECO:0000256" key="1">
    <source>
        <dbReference type="SAM" id="SignalP"/>
    </source>
</evidence>
<feature type="domain" description="3-keto-alpha-glucoside-1,2-lyase/3-keto-2-hydroxy-glucal hydratase" evidence="2">
    <location>
        <begin position="29"/>
        <end position="258"/>
    </location>
</feature>
<dbReference type="KEGG" id="slom:PXH66_00615"/>
<evidence type="ECO:0000313" key="4">
    <source>
        <dbReference type="Proteomes" id="UP001218638"/>
    </source>
</evidence>
<evidence type="ECO:0000259" key="2">
    <source>
        <dbReference type="Pfam" id="PF06439"/>
    </source>
</evidence>
<dbReference type="RefSeq" id="WP_330929296.1">
    <property type="nucleotide sequence ID" value="NZ_CP119075.1"/>
</dbReference>
<feature type="chain" id="PRO_5042212080" evidence="1">
    <location>
        <begin position="24"/>
        <end position="262"/>
    </location>
</feature>
<keyword evidence="4" id="KW-1185">Reference proteome</keyword>
<dbReference type="EMBL" id="CP119075">
    <property type="protein sequence ID" value="WED65349.1"/>
    <property type="molecule type" value="Genomic_DNA"/>
</dbReference>
<gene>
    <name evidence="3" type="ORF">PXH66_00615</name>
</gene>
<dbReference type="Proteomes" id="UP001218638">
    <property type="component" value="Chromosome"/>
</dbReference>
<dbReference type="GO" id="GO:0016787">
    <property type="term" value="F:hydrolase activity"/>
    <property type="evidence" value="ECO:0007669"/>
    <property type="project" value="InterPro"/>
</dbReference>
<organism evidence="3 4">
    <name type="scientific">Synoicihabitans lomoniglobus</name>
    <dbReference type="NCBI Taxonomy" id="2909285"/>
    <lineage>
        <taxon>Bacteria</taxon>
        <taxon>Pseudomonadati</taxon>
        <taxon>Verrucomicrobiota</taxon>
        <taxon>Opitutia</taxon>
        <taxon>Opitutales</taxon>
        <taxon>Opitutaceae</taxon>
        <taxon>Synoicihabitans</taxon>
    </lineage>
</organism>
<dbReference type="AlphaFoldDB" id="A0AAE9ZXX0"/>
<protein>
    <submittedName>
        <fullName evidence="3">DUF1080 domain-containing protein</fullName>
    </submittedName>
</protein>
<keyword evidence="1" id="KW-0732">Signal</keyword>
<name>A0AAE9ZXX0_9BACT</name>
<dbReference type="Gene3D" id="2.60.120.560">
    <property type="entry name" value="Exo-inulinase, domain 1"/>
    <property type="match status" value="1"/>
</dbReference>
<proteinExistence type="predicted"/>
<dbReference type="InterPro" id="IPR010496">
    <property type="entry name" value="AL/BT2_dom"/>
</dbReference>
<accession>A0AAE9ZXX0</accession>
<reference evidence="3" key="1">
    <citation type="submission" date="2023-03" db="EMBL/GenBank/DDBJ databases">
        <title>Lomoglobus Profundus gen. nov., sp. nov., a novel member of the phylum Verrucomicrobia, isolated from deep-marine sediment of South China Sea.</title>
        <authorList>
            <person name="Ahmad T."/>
            <person name="Ishaq S.E."/>
            <person name="Wang F."/>
        </authorList>
    </citation>
    <scope>NUCLEOTIDE SEQUENCE</scope>
    <source>
        <strain evidence="3">LMO-M01</strain>
    </source>
</reference>
<sequence length="262" mass="29123">MKVSSPRLFKLIGLLACSLTVSAASDTNDWIPLFNGKNLDGWTVKIAGHPVGENYRDTYRVEDGIIKVVYDDYQLFNQQFGHLYTNSAYSHYVLKLDYKLTGQVMADAPVWTGRNSGVMIHSQSPLSMTVGQSWPVSLEGQFLAEGTQAGRQTGNACTPGTHLTLNGEPTTAHIVDSTSQLFPLDEWVHFEIEVHGHEEVIHRVNGVEVLRYTHPVLDDTDPDAQRLLAAGVPREISFGHIALQAEGQPVWFRNIMIRPLAE</sequence>
<feature type="signal peptide" evidence="1">
    <location>
        <begin position="1"/>
        <end position="23"/>
    </location>
</feature>